<dbReference type="Proteomes" id="UP001429100">
    <property type="component" value="Unassembled WGS sequence"/>
</dbReference>
<dbReference type="OrthoDB" id="446247at2759"/>
<keyword evidence="1" id="KW-0812">Transmembrane</keyword>
<feature type="transmembrane region" description="Helical" evidence="1">
    <location>
        <begin position="505"/>
        <end position="525"/>
    </location>
</feature>
<keyword evidence="1" id="KW-1133">Transmembrane helix</keyword>
<accession>A0A0S4TJR1</accession>
<feature type="transmembrane region" description="Helical" evidence="1">
    <location>
        <begin position="579"/>
        <end position="601"/>
    </location>
</feature>
<dbReference type="VEuPathDB" id="CryptoDB:CHUDEA8_960"/>
<gene>
    <name evidence="2" type="ORF">CHUDEA8_960</name>
    <name evidence="3" type="ORF">GY17_00002839</name>
</gene>
<sequence>MSKFNRQIHLTVKSILHVLFVLQVGITCVKCIVEKIDSRTPSGTNAYIWLIKSPNILSQSINEPTRYSYGLMKGSIISLGLEFDFWEYPEDKNLVDSKNETEKKSLKNNNKELISKRNKIYKINKNQLLTSGVPLIRFEDLPMSCVFSLKSEEVNRLVGDLNIANSNDVFIGIKWRNHRLILVFKRLIRQLILYWKSIINYFMPKSISKSIEKKCLDYFSTILGNITNSTELINSNMISLDSEKKNSKNHLNREISYQVTSINNLGTNKVLINESNQASKELKNIFLLLLNSEQLASLNHSPIQDLALLSFSAIYPRFNISSYIRSVLRIPIKDRTLRLEYKVSNMDRYTLLIVNGDRIPLHIKGKVVLKNPFPFNHLSFERRMDNFVVDFMLTLYISTILGYLIYSIYSNQALVQTYGSVIYIKFNSLQIIGLILLLIKPICLYYDKLNIIAFTQYGNVKFSSWFIPRILMRSYETLFIMYMLLISLGWRVLRDSLLSMEAKLLIGFFTLLFYLGVFEVILGIFQISRYIFQAIASLCIIIATNINTTLLQNTISDQSISSRLGILYNKLEAYSNFKWVFAIFVLKPSILFLCRVFTLQPNGFDDWIYTFFDYMIDYSILLFTMFLFRPFKSLKLFSNVLAKHNNESNNGNNRNNSFNINSNNFNNSNLDVSMWPVIM</sequence>
<feature type="transmembrane region" description="Helical" evidence="1">
    <location>
        <begin position="477"/>
        <end position="493"/>
    </location>
</feature>
<reference evidence="3 4" key="3">
    <citation type="submission" date="2017-10" db="EMBL/GenBank/DDBJ databases">
        <title>Consistent, comparative and evidence-based genome annotation and re-annotation for the closely-related species, Cryptosporidium parvum, C. hominis and C. tyzzeri.</title>
        <authorList>
            <person name="Baptista R.P."/>
            <person name="Li Y."/>
            <person name="Sateriale A."/>
            <person name="Striepen B."/>
            <person name="Kissinger J.C."/>
        </authorList>
    </citation>
    <scope>NUCLEOTIDE SEQUENCE [LARGE SCALE GENOMIC DNA]</scope>
    <source>
        <strain evidence="3">30976</strain>
    </source>
</reference>
<feature type="transmembrane region" description="Helical" evidence="1">
    <location>
        <begin position="421"/>
        <end position="439"/>
    </location>
</feature>
<evidence type="ECO:0000256" key="1">
    <source>
        <dbReference type="SAM" id="Phobius"/>
    </source>
</evidence>
<evidence type="ECO:0000313" key="3">
    <source>
        <dbReference type="EMBL" id="PPS95457.1"/>
    </source>
</evidence>
<dbReference type="Proteomes" id="UP000199752">
    <property type="component" value="Chromosome 8"/>
</dbReference>
<protein>
    <submittedName>
        <fullName evidence="2">Uncharacterized protein</fullName>
    </submittedName>
</protein>
<dbReference type="VEuPathDB" id="CryptoDB:ChTU502y2012_409g0085"/>
<dbReference type="VEuPathDB" id="CryptoDB:Chro.80115"/>
<organism evidence="2">
    <name type="scientific">Cryptosporidium hominis</name>
    <dbReference type="NCBI Taxonomy" id="237895"/>
    <lineage>
        <taxon>Eukaryota</taxon>
        <taxon>Sar</taxon>
        <taxon>Alveolata</taxon>
        <taxon>Apicomplexa</taxon>
        <taxon>Conoidasida</taxon>
        <taxon>Coccidia</taxon>
        <taxon>Eucoccidiorida</taxon>
        <taxon>Eimeriorina</taxon>
        <taxon>Cryptosporidiidae</taxon>
        <taxon>Cryptosporidium</taxon>
    </lineage>
</organism>
<dbReference type="EMBL" id="LN877954">
    <property type="protein sequence ID" value="CUV07640.1"/>
    <property type="molecule type" value="Genomic_DNA"/>
</dbReference>
<evidence type="ECO:0000313" key="4">
    <source>
        <dbReference type="Proteomes" id="UP001429100"/>
    </source>
</evidence>
<feature type="transmembrane region" description="Helical" evidence="1">
    <location>
        <begin position="387"/>
        <end position="409"/>
    </location>
</feature>
<proteinExistence type="predicted"/>
<reference evidence="3 4" key="1">
    <citation type="submission" date="2014-11" db="EMBL/GenBank/DDBJ databases">
        <title>Comparative genomic analysis of Cryptosporidium hominis reveals occurrence of genetic recombination in virulent subtypes.</title>
        <authorList>
            <person name="Guo Y."/>
            <person name="Tang K."/>
            <person name="Frace M."/>
            <person name="Li N."/>
            <person name="Roellig D.M."/>
            <person name="Sammons S."/>
            <person name="Knipe K."/>
            <person name="Rowe L."/>
            <person name="Feng Y."/>
            <person name="Xiao L."/>
        </authorList>
    </citation>
    <scope>NUCLEOTIDE SEQUENCE [LARGE SCALE GENOMIC DNA]</scope>
    <source>
        <strain evidence="3">30976</strain>
    </source>
</reference>
<keyword evidence="4" id="KW-1185">Reference proteome</keyword>
<feature type="transmembrane region" description="Helical" evidence="1">
    <location>
        <begin position="607"/>
        <end position="628"/>
    </location>
</feature>
<dbReference type="VEuPathDB" id="CryptoDB:GY17_00002839"/>
<reference evidence="2" key="2">
    <citation type="submission" date="2015-08" db="EMBL/GenBank/DDBJ databases">
        <authorList>
            <person name="Babu N.S."/>
            <person name="Beckwith C.J."/>
            <person name="Beseler K.G."/>
            <person name="Brison A."/>
            <person name="Carone J.V."/>
            <person name="Caskin T.P."/>
            <person name="Diamond M."/>
            <person name="Durham M.E."/>
            <person name="Foxe J.M."/>
            <person name="Go M."/>
            <person name="Henderson B.A."/>
            <person name="Jones I.B."/>
            <person name="McGettigan J.A."/>
            <person name="Micheletti S.J."/>
            <person name="Nasrallah M.E."/>
            <person name="Ortiz D."/>
            <person name="Piller C.R."/>
            <person name="Privatt S.R."/>
            <person name="Schneider S.L."/>
            <person name="Sharp S."/>
            <person name="Smith T.C."/>
            <person name="Stanton J.D."/>
            <person name="Ullery H.E."/>
            <person name="Wilson R.J."/>
            <person name="Serrano M.G."/>
            <person name="Buck G."/>
            <person name="Lee V."/>
            <person name="Wang Y."/>
            <person name="Carvalho R."/>
            <person name="Voegtly L."/>
            <person name="Shi R."/>
            <person name="Duckworth R."/>
            <person name="Johnson A."/>
            <person name="Loviza R."/>
            <person name="Walstead R."/>
            <person name="Shah Z."/>
            <person name="Kiflezghi M."/>
            <person name="Wade K."/>
            <person name="Ball S.L."/>
            <person name="Bradley K.W."/>
            <person name="Asai D.J."/>
            <person name="Bowman C.A."/>
            <person name="Russell D.A."/>
            <person name="Pope W.H."/>
            <person name="Jacobs-Sera D."/>
            <person name="Hendrix R.W."/>
            <person name="Hatfull G.F."/>
        </authorList>
    </citation>
    <scope>NUCLEOTIDE SEQUENCE [LARGE SCALE GENOMIC DNA]</scope>
</reference>
<keyword evidence="1" id="KW-0472">Membrane</keyword>
<feature type="transmembrane region" description="Helical" evidence="1">
    <location>
        <begin position="531"/>
        <end position="551"/>
    </location>
</feature>
<dbReference type="EMBL" id="JTAI01000001">
    <property type="protein sequence ID" value="PPS95457.1"/>
    <property type="molecule type" value="Genomic_DNA"/>
</dbReference>
<name>A0A0S4TJR1_CRYHO</name>
<evidence type="ECO:0000313" key="2">
    <source>
        <dbReference type="EMBL" id="CUV07640.1"/>
    </source>
</evidence>
<dbReference type="AlphaFoldDB" id="A0A0S4TJR1"/>